<dbReference type="Proteomes" id="UP000680866">
    <property type="component" value="Chromosome"/>
</dbReference>
<protein>
    <submittedName>
        <fullName evidence="2">Uncharacterized protein</fullName>
    </submittedName>
</protein>
<dbReference type="KEGG" id="pry:Prubr_18270"/>
<proteinExistence type="predicted"/>
<keyword evidence="3" id="KW-1185">Reference proteome</keyword>
<evidence type="ECO:0000256" key="1">
    <source>
        <dbReference type="SAM" id="MobiDB-lite"/>
    </source>
</evidence>
<gene>
    <name evidence="2" type="ORF">Prubr_18270</name>
</gene>
<feature type="region of interest" description="Disordered" evidence="1">
    <location>
        <begin position="140"/>
        <end position="203"/>
    </location>
</feature>
<dbReference type="EMBL" id="AP023359">
    <property type="protein sequence ID" value="BCJ64806.1"/>
    <property type="molecule type" value="Genomic_DNA"/>
</dbReference>
<evidence type="ECO:0000313" key="2">
    <source>
        <dbReference type="EMBL" id="BCJ64806.1"/>
    </source>
</evidence>
<reference evidence="2" key="1">
    <citation type="submission" date="2020-08" db="EMBL/GenBank/DDBJ databases">
        <title>Whole genome shotgun sequence of Polymorphospora rubra NBRC 101157.</title>
        <authorList>
            <person name="Komaki H."/>
            <person name="Tamura T."/>
        </authorList>
    </citation>
    <scope>NUCLEOTIDE SEQUENCE</scope>
    <source>
        <strain evidence="2">NBRC 101157</strain>
    </source>
</reference>
<organism evidence="2 3">
    <name type="scientific">Polymorphospora rubra</name>
    <dbReference type="NCBI Taxonomy" id="338584"/>
    <lineage>
        <taxon>Bacteria</taxon>
        <taxon>Bacillati</taxon>
        <taxon>Actinomycetota</taxon>
        <taxon>Actinomycetes</taxon>
        <taxon>Micromonosporales</taxon>
        <taxon>Micromonosporaceae</taxon>
        <taxon>Polymorphospora</taxon>
    </lineage>
</organism>
<sequence>MSCPVSFMESLTDTLRICQGLAGRCEPEGCQILSDRQAFATSDKRRLVDAGQAGRANAGQPGSGRTRRAAADGRRGSARRRRPSTPSPGTGHRPRFADLSRVNGVPGGQGGRGACDMFVSQAAGDASGLAHDIDGGCHGRSRPAPWTSHSASAIPAPGTPCQETDADGTGPRTSDVNPVCQGELRPAVHSKSVWQGEFGIEKR</sequence>
<accession>A0A810MUB8</accession>
<feature type="region of interest" description="Disordered" evidence="1">
    <location>
        <begin position="50"/>
        <end position="101"/>
    </location>
</feature>
<name>A0A810MUB8_9ACTN</name>
<evidence type="ECO:0000313" key="3">
    <source>
        <dbReference type="Proteomes" id="UP000680866"/>
    </source>
</evidence>
<dbReference type="AlphaFoldDB" id="A0A810MUB8"/>